<proteinExistence type="predicted"/>
<reference evidence="1 2" key="1">
    <citation type="submission" date="2018-08" db="EMBL/GenBank/DDBJ databases">
        <title>A genome reference for cultivated species of the human gut microbiota.</title>
        <authorList>
            <person name="Zou Y."/>
            <person name="Xue W."/>
            <person name="Luo G."/>
        </authorList>
    </citation>
    <scope>NUCLEOTIDE SEQUENCE [LARGE SCALE GENOMIC DNA]</scope>
    <source>
        <strain evidence="1 2">AF38-11</strain>
    </source>
</reference>
<comment type="caution">
    <text evidence="1">The sequence shown here is derived from an EMBL/GenBank/DDBJ whole genome shotgun (WGS) entry which is preliminary data.</text>
</comment>
<gene>
    <name evidence="1" type="ORF">DW026_14810</name>
</gene>
<dbReference type="PIRSF" id="PIRSF014677">
    <property type="entry name" value="UCP014677"/>
    <property type="match status" value="1"/>
</dbReference>
<dbReference type="InterPro" id="IPR011202">
    <property type="entry name" value="UCP014677"/>
</dbReference>
<sequence>MEKEEFLGILKTKKSAPFLFLGSGFTKHYLNTPKWDELLQHFSSKPLGQYSSTLGTEDLYVIASALAKDVNEEFWRKIQNEPECDEHRFVSSIRSQDDYLKLIISKYLLDYTIDGIPEKSISELNFLSSINIDGIITTNWDDLAELVFPKFKTFVGQEDLLFSDVQNVGEIYKIHGSILDSRSLVLTKEDYDDYNSKNAYLAAKLITIFVEHPVVFIGYSLNDPNVQNLLETMMRSVGKNNKGLERLRNNLIFVEWVKNPMQEIKIDYMDKHMNDNKILPCIVIKTHDFMPIYELLSHYERTIPTHLLRLYKKNFYNIVRSERPERKIYALSDAELDKCDDIQFVCGFGAIEKYKAVGYKSIDRSLLFKDIVEENDFNSDLILKQTIPSLFNGKNNYLPCFKYLNNMGISSKEECAESYPQILHELKDGNSLQAYPHFADCDIELSLEGVLEKYENVCLWKVFALIPYITITDCEVGKIEDLIKKYIEQSLQFGNNTLTYFRKLVCYYDWRKYGKWFHK</sequence>
<evidence type="ECO:0000313" key="1">
    <source>
        <dbReference type="EMBL" id="RHL33054.1"/>
    </source>
</evidence>
<name>A0AA92WMK9_9BACT</name>
<evidence type="ECO:0008006" key="3">
    <source>
        <dbReference type="Google" id="ProtNLM"/>
    </source>
</evidence>
<dbReference type="Pfam" id="PF13289">
    <property type="entry name" value="SIR2_2"/>
    <property type="match status" value="1"/>
</dbReference>
<accession>A0AA92WMK9</accession>
<protein>
    <recommendedName>
        <fullName evidence="3">SIR2-like domain-containing protein</fullName>
    </recommendedName>
</protein>
<dbReference type="RefSeq" id="WP_118417163.1">
    <property type="nucleotide sequence ID" value="NZ_CATKVX010000002.1"/>
</dbReference>
<dbReference type="Proteomes" id="UP000283672">
    <property type="component" value="Unassembled WGS sequence"/>
</dbReference>
<evidence type="ECO:0000313" key="2">
    <source>
        <dbReference type="Proteomes" id="UP000283672"/>
    </source>
</evidence>
<organism evidence="1 2">
    <name type="scientific">Segatella copri</name>
    <dbReference type="NCBI Taxonomy" id="165179"/>
    <lineage>
        <taxon>Bacteria</taxon>
        <taxon>Pseudomonadati</taxon>
        <taxon>Bacteroidota</taxon>
        <taxon>Bacteroidia</taxon>
        <taxon>Bacteroidales</taxon>
        <taxon>Prevotellaceae</taxon>
        <taxon>Segatella</taxon>
    </lineage>
</organism>
<dbReference type="EMBL" id="QROP01000076">
    <property type="protein sequence ID" value="RHL33054.1"/>
    <property type="molecule type" value="Genomic_DNA"/>
</dbReference>
<dbReference type="AlphaFoldDB" id="A0AA92WMK9"/>